<feature type="region of interest" description="Disordered" evidence="1">
    <location>
        <begin position="1"/>
        <end position="34"/>
    </location>
</feature>
<protein>
    <submittedName>
        <fullName evidence="2">Uncharacterized protein</fullName>
    </submittedName>
</protein>
<accession>A0A8J2PI56</accession>
<keyword evidence="3" id="KW-1185">Reference proteome</keyword>
<feature type="non-terminal residue" evidence="2">
    <location>
        <position position="136"/>
    </location>
</feature>
<dbReference type="EMBL" id="CAJVCH010559322">
    <property type="protein sequence ID" value="CAG7831193.1"/>
    <property type="molecule type" value="Genomic_DNA"/>
</dbReference>
<evidence type="ECO:0000313" key="2">
    <source>
        <dbReference type="EMBL" id="CAG7831193.1"/>
    </source>
</evidence>
<comment type="caution">
    <text evidence="2">The sequence shown here is derived from an EMBL/GenBank/DDBJ whole genome shotgun (WGS) entry which is preliminary data.</text>
</comment>
<gene>
    <name evidence="2" type="ORF">AFUS01_LOCUS40949</name>
</gene>
<dbReference type="Proteomes" id="UP000708208">
    <property type="component" value="Unassembled WGS sequence"/>
</dbReference>
<feature type="non-terminal residue" evidence="2">
    <location>
        <position position="1"/>
    </location>
</feature>
<proteinExistence type="predicted"/>
<name>A0A8J2PI56_9HEXA</name>
<evidence type="ECO:0000256" key="1">
    <source>
        <dbReference type="SAM" id="MobiDB-lite"/>
    </source>
</evidence>
<sequence length="136" mass="15333">DQSPSSSLVCNDKYDTDQESEARPSINDIGDSEIIDPNSEDEFVRADAIEPNEEIQLKESEHIFKRPVFNVPADILEHFDYVGHVIGSNTQKDIVLMNCKICEAKNQKYVVRGPAFFNCRRHIQAAHPDFAKGGKV</sequence>
<evidence type="ECO:0000313" key="3">
    <source>
        <dbReference type="Proteomes" id="UP000708208"/>
    </source>
</evidence>
<organism evidence="2 3">
    <name type="scientific">Allacma fusca</name>
    <dbReference type="NCBI Taxonomy" id="39272"/>
    <lineage>
        <taxon>Eukaryota</taxon>
        <taxon>Metazoa</taxon>
        <taxon>Ecdysozoa</taxon>
        <taxon>Arthropoda</taxon>
        <taxon>Hexapoda</taxon>
        <taxon>Collembola</taxon>
        <taxon>Symphypleona</taxon>
        <taxon>Sminthuridae</taxon>
        <taxon>Allacma</taxon>
    </lineage>
</organism>
<feature type="compositionally biased region" description="Basic and acidic residues" evidence="1">
    <location>
        <begin position="12"/>
        <end position="22"/>
    </location>
</feature>
<reference evidence="2" key="1">
    <citation type="submission" date="2021-06" db="EMBL/GenBank/DDBJ databases">
        <authorList>
            <person name="Hodson N. C."/>
            <person name="Mongue J. A."/>
            <person name="Jaron S. K."/>
        </authorList>
    </citation>
    <scope>NUCLEOTIDE SEQUENCE</scope>
</reference>
<dbReference type="AlphaFoldDB" id="A0A8J2PI56"/>